<comment type="caution">
    <text evidence="11">The sequence shown here is derived from an EMBL/GenBank/DDBJ whole genome shotgun (WGS) entry which is preliminary data.</text>
</comment>
<dbReference type="Proteomes" id="UP001205843">
    <property type="component" value="Unassembled WGS sequence"/>
</dbReference>
<dbReference type="SUPFAM" id="SSF51905">
    <property type="entry name" value="FAD/NAD(P)-binding domain"/>
    <property type="match status" value="1"/>
</dbReference>
<dbReference type="InterPro" id="IPR050260">
    <property type="entry name" value="FAD-bd_OxRdtase"/>
</dbReference>
<evidence type="ECO:0000259" key="10">
    <source>
        <dbReference type="Pfam" id="PF18113"/>
    </source>
</evidence>
<sequence length="380" mass="40885">MSIVIIGTGLAGYTTAREFRKHDTDTSLTLVTADSGRAYSKPMLSTGYRKQQTPHDLVQSSPEEMARQLDATVLTDTRVEAILPDEGEVHLRDGKSIAFDKLVLALGADPVAPPIRGDAVDRIFQINDLDQYERFRKVGDHAGRVLVIGGGLIGCEFANDLREADRQVDLVFPEPLPLPLLLPDQSAEALRAALEDLGVVIHSERTVDRVDADGEQLTAKLSDGSTLQADTVLAAVGLRPRTELAEAAGLSVGKAIRVDRSLATSHPNVYALGDCAEVEGWVLPYVAPLTNAARALAKTLAGETTDVRYPVMPVNVKTSCCQVVAWPPAGGAEGVWQFDGEAPDIKAEFRGDGGTLLGFALTGKRIRERMALQKELPDLF</sequence>
<dbReference type="PRINTS" id="PR00411">
    <property type="entry name" value="PNDRDTASEI"/>
</dbReference>
<evidence type="ECO:0000256" key="5">
    <source>
        <dbReference type="ARBA" id="ARBA00022630"/>
    </source>
</evidence>
<dbReference type="Pfam" id="PF18113">
    <property type="entry name" value="Rbx_binding"/>
    <property type="match status" value="1"/>
</dbReference>
<evidence type="ECO:0000256" key="2">
    <source>
        <dbReference type="ARBA" id="ARBA00004496"/>
    </source>
</evidence>
<protein>
    <submittedName>
        <fullName evidence="11">Rubredoxin-NAD+ reductase</fullName>
        <ecNumber evidence="11">1.18.1.1</ecNumber>
    </submittedName>
</protein>
<keyword evidence="7 11" id="KW-0560">Oxidoreductase</keyword>
<keyword evidence="8" id="KW-0520">NAD</keyword>
<dbReference type="InterPro" id="IPR023753">
    <property type="entry name" value="FAD/NAD-binding_dom"/>
</dbReference>
<evidence type="ECO:0000256" key="6">
    <source>
        <dbReference type="ARBA" id="ARBA00022827"/>
    </source>
</evidence>
<comment type="similarity">
    <text evidence="3">Belongs to the FAD-dependent oxidoreductase family.</text>
</comment>
<organism evidence="11 12">
    <name type="scientific">Natronocella acetinitrilica</name>
    <dbReference type="NCBI Taxonomy" id="414046"/>
    <lineage>
        <taxon>Bacteria</taxon>
        <taxon>Pseudomonadati</taxon>
        <taxon>Pseudomonadota</taxon>
        <taxon>Gammaproteobacteria</taxon>
        <taxon>Chromatiales</taxon>
        <taxon>Ectothiorhodospiraceae</taxon>
        <taxon>Natronocella</taxon>
    </lineage>
</organism>
<evidence type="ECO:0000256" key="7">
    <source>
        <dbReference type="ARBA" id="ARBA00023002"/>
    </source>
</evidence>
<dbReference type="PANTHER" id="PTHR43429">
    <property type="entry name" value="PYRIDINE NUCLEOTIDE-DISULFIDE OXIDOREDUCTASE DOMAIN-CONTAINING"/>
    <property type="match status" value="1"/>
</dbReference>
<evidence type="ECO:0000256" key="1">
    <source>
        <dbReference type="ARBA" id="ARBA00001974"/>
    </source>
</evidence>
<dbReference type="Gene3D" id="3.50.50.60">
    <property type="entry name" value="FAD/NAD(P)-binding domain"/>
    <property type="match status" value="2"/>
</dbReference>
<dbReference type="PANTHER" id="PTHR43429:SF3">
    <property type="entry name" value="NITRITE REDUCTASE [NAD(P)H]"/>
    <property type="match status" value="1"/>
</dbReference>
<dbReference type="GO" id="GO:0015044">
    <property type="term" value="F:rubredoxin-NAD+ reductase activity"/>
    <property type="evidence" value="ECO:0007669"/>
    <property type="project" value="UniProtKB-EC"/>
</dbReference>
<dbReference type="InterPro" id="IPR041364">
    <property type="entry name" value="Rbx-bd"/>
</dbReference>
<dbReference type="InterPro" id="IPR036188">
    <property type="entry name" value="FAD/NAD-bd_sf"/>
</dbReference>
<dbReference type="AlphaFoldDB" id="A0AAE3GAI7"/>
<evidence type="ECO:0000313" key="11">
    <source>
        <dbReference type="EMBL" id="MCP1676752.1"/>
    </source>
</evidence>
<accession>A0AAE3GAI7</accession>
<evidence type="ECO:0000256" key="3">
    <source>
        <dbReference type="ARBA" id="ARBA00006442"/>
    </source>
</evidence>
<dbReference type="EC" id="1.18.1.1" evidence="11"/>
<gene>
    <name evidence="11" type="ORF">J2T57_003925</name>
</gene>
<dbReference type="Gene3D" id="3.30.390.120">
    <property type="match status" value="1"/>
</dbReference>
<comment type="cofactor">
    <cofactor evidence="1">
        <name>FAD</name>
        <dbReference type="ChEBI" id="CHEBI:57692"/>
    </cofactor>
</comment>
<dbReference type="EMBL" id="JALJXV010000011">
    <property type="protein sequence ID" value="MCP1676752.1"/>
    <property type="molecule type" value="Genomic_DNA"/>
</dbReference>
<dbReference type="GO" id="GO:0005737">
    <property type="term" value="C:cytoplasm"/>
    <property type="evidence" value="ECO:0007669"/>
    <property type="project" value="UniProtKB-SubCell"/>
</dbReference>
<feature type="domain" description="Rubredoxin binding" evidence="10">
    <location>
        <begin position="307"/>
        <end position="376"/>
    </location>
</feature>
<keyword evidence="5" id="KW-0285">Flavoprotein</keyword>
<dbReference type="Pfam" id="PF07992">
    <property type="entry name" value="Pyr_redox_2"/>
    <property type="match status" value="1"/>
</dbReference>
<dbReference type="RefSeq" id="WP_253483801.1">
    <property type="nucleotide sequence ID" value="NZ_JALJXV010000011.1"/>
</dbReference>
<dbReference type="PRINTS" id="PR00368">
    <property type="entry name" value="FADPNR"/>
</dbReference>
<keyword evidence="12" id="KW-1185">Reference proteome</keyword>
<reference evidence="11" key="1">
    <citation type="submission" date="2022-03" db="EMBL/GenBank/DDBJ databases">
        <title>Genomic Encyclopedia of Type Strains, Phase III (KMG-III): the genomes of soil and plant-associated and newly described type strains.</title>
        <authorList>
            <person name="Whitman W."/>
        </authorList>
    </citation>
    <scope>NUCLEOTIDE SEQUENCE</scope>
    <source>
        <strain evidence="11">ANL 6-2</strain>
    </source>
</reference>
<evidence type="ECO:0000256" key="4">
    <source>
        <dbReference type="ARBA" id="ARBA00022490"/>
    </source>
</evidence>
<name>A0AAE3GAI7_9GAMM</name>
<proteinExistence type="inferred from homology"/>
<feature type="domain" description="FAD/NAD(P)-binding" evidence="9">
    <location>
        <begin position="2"/>
        <end position="279"/>
    </location>
</feature>
<comment type="subcellular location">
    <subcellularLocation>
        <location evidence="2">Cytoplasm</location>
    </subcellularLocation>
</comment>
<evidence type="ECO:0000313" key="12">
    <source>
        <dbReference type="Proteomes" id="UP001205843"/>
    </source>
</evidence>
<evidence type="ECO:0000259" key="9">
    <source>
        <dbReference type="Pfam" id="PF07992"/>
    </source>
</evidence>
<keyword evidence="4" id="KW-0963">Cytoplasm</keyword>
<keyword evidence="6" id="KW-0274">FAD</keyword>
<evidence type="ECO:0000256" key="8">
    <source>
        <dbReference type="ARBA" id="ARBA00023027"/>
    </source>
</evidence>